<evidence type="ECO:0000313" key="2">
    <source>
        <dbReference type="EMBL" id="PQQ66995.1"/>
    </source>
</evidence>
<organism evidence="2 3">
    <name type="scientific">Acetivibrio saccincola</name>
    <dbReference type="NCBI Taxonomy" id="1677857"/>
    <lineage>
        <taxon>Bacteria</taxon>
        <taxon>Bacillati</taxon>
        <taxon>Bacillota</taxon>
        <taxon>Clostridia</taxon>
        <taxon>Eubacteriales</taxon>
        <taxon>Oscillospiraceae</taxon>
        <taxon>Acetivibrio</taxon>
    </lineage>
</organism>
<accession>A0A2S8RB37</accession>
<dbReference type="PANTHER" id="PTHR44068">
    <property type="entry name" value="ZGC:194242"/>
    <property type="match status" value="1"/>
</dbReference>
<name>A0A2S8RB37_9FIRM</name>
<comment type="caution">
    <text evidence="2">The sequence shown here is derived from an EMBL/GenBank/DDBJ whole genome shotgun (WGS) entry which is preliminary data.</text>
</comment>
<evidence type="ECO:0000259" key="1">
    <source>
        <dbReference type="Pfam" id="PF13649"/>
    </source>
</evidence>
<dbReference type="AlphaFoldDB" id="A0A2S8RB37"/>
<feature type="domain" description="Methyltransferase" evidence="1">
    <location>
        <begin position="54"/>
        <end position="148"/>
    </location>
</feature>
<protein>
    <recommendedName>
        <fullName evidence="1">Methyltransferase domain-containing protein</fullName>
    </recommendedName>
</protein>
<dbReference type="Pfam" id="PF13649">
    <property type="entry name" value="Methyltransf_25"/>
    <property type="match status" value="1"/>
</dbReference>
<dbReference type="Proteomes" id="UP000239720">
    <property type="component" value="Unassembled WGS sequence"/>
</dbReference>
<dbReference type="RefSeq" id="WP_105368145.1">
    <property type="nucleotide sequence ID" value="NZ_DAONOL010000005.1"/>
</dbReference>
<dbReference type="CDD" id="cd02440">
    <property type="entry name" value="AdoMet_MTases"/>
    <property type="match status" value="1"/>
</dbReference>
<dbReference type="OrthoDB" id="9804312at2"/>
<dbReference type="InterPro" id="IPR050447">
    <property type="entry name" value="Erg6_SMT_methyltransf"/>
</dbReference>
<dbReference type="InterPro" id="IPR029063">
    <property type="entry name" value="SAM-dependent_MTases_sf"/>
</dbReference>
<sequence length="251" mass="29183">MNINKSNNILYNERFPFSNKYDHNWILDNSMGPNTLWLTEWLCETIDLKADMRVLDLGCGRAISSVFLAKEFGVQVWAYDLWINATDNWNRIKQQGLDNKIYPIHGDARNMPFADGFFDAIISVDSYIYFGTDDLYLNYLQKFLTPGGTLGIVLPGLMKDFEDGVPEHLKDFWGQDCWSWHTVDWWKKLWERTGLVDIKVADTMPEGCMMYIKWKEAQDKVGKNPWPQDTAILKKDAGEYVGFIRLVANKK</sequence>
<dbReference type="EMBL" id="NEMB01000003">
    <property type="protein sequence ID" value="PQQ66995.1"/>
    <property type="molecule type" value="Genomic_DNA"/>
</dbReference>
<dbReference type="Gene3D" id="3.40.50.150">
    <property type="entry name" value="Vaccinia Virus protein VP39"/>
    <property type="match status" value="1"/>
</dbReference>
<proteinExistence type="predicted"/>
<dbReference type="SUPFAM" id="SSF53335">
    <property type="entry name" value="S-adenosyl-L-methionine-dependent methyltransferases"/>
    <property type="match status" value="1"/>
</dbReference>
<evidence type="ECO:0000313" key="3">
    <source>
        <dbReference type="Proteomes" id="UP000239720"/>
    </source>
</evidence>
<dbReference type="InterPro" id="IPR041698">
    <property type="entry name" value="Methyltransf_25"/>
</dbReference>
<reference evidence="2 3" key="1">
    <citation type="journal article" date="2018" name="Syst. Appl. Microbiol.">
        <title>Characterization and high-quality draft genome sequence of Herbivorax saccincola A7, an anaerobic, alkaliphilic, thermophilic, cellulolytic, and xylanolytic bacterium.</title>
        <authorList>
            <person name="Aikawa S."/>
            <person name="Baramee S."/>
            <person name="Sermsathanaswadi J."/>
            <person name="Thianheng P."/>
            <person name="Tachaapaikoon C."/>
            <person name="Shikata A."/>
            <person name="Waeonukul R."/>
            <person name="Pason P."/>
            <person name="Ratanakhanokchai K."/>
            <person name="Kosugi A."/>
        </authorList>
    </citation>
    <scope>NUCLEOTIDE SEQUENCE [LARGE SCALE GENOMIC DNA]</scope>
    <source>
        <strain evidence="2 3">A7</strain>
    </source>
</reference>
<dbReference type="PANTHER" id="PTHR44068:SF11">
    <property type="entry name" value="GERANYL DIPHOSPHATE 2-C-METHYLTRANSFERASE"/>
    <property type="match status" value="1"/>
</dbReference>
<gene>
    <name evidence="2" type="ORF">B9R14_09770</name>
</gene>